<organism evidence="2 3">
    <name type="scientific">Araneus ventricosus</name>
    <name type="common">Orbweaver spider</name>
    <name type="synonym">Epeira ventricosa</name>
    <dbReference type="NCBI Taxonomy" id="182803"/>
    <lineage>
        <taxon>Eukaryota</taxon>
        <taxon>Metazoa</taxon>
        <taxon>Ecdysozoa</taxon>
        <taxon>Arthropoda</taxon>
        <taxon>Chelicerata</taxon>
        <taxon>Arachnida</taxon>
        <taxon>Araneae</taxon>
        <taxon>Araneomorphae</taxon>
        <taxon>Entelegynae</taxon>
        <taxon>Araneoidea</taxon>
        <taxon>Araneidae</taxon>
        <taxon>Araneus</taxon>
    </lineage>
</organism>
<gene>
    <name evidence="2" type="ORF">AVEN_107929_1</name>
</gene>
<protein>
    <submittedName>
        <fullName evidence="2">Uncharacterized protein</fullName>
    </submittedName>
</protein>
<accession>A0A4Y2L023</accession>
<dbReference type="AlphaFoldDB" id="A0A4Y2L023"/>
<sequence length="297" mass="33074">MQCLPKRTEGNGATRADSSGNVENEDDLKDQSEEPIPLPSSISSLDDLAPVSTYPSSSGNQSNGELVTTPVTTVSNGTNQLKPNNVTHDNSGRHEITYGKWVGLTNGKSRSFMPMKGDLNYGGKMYNEDRTRFPQRNYGTWKGSPYTGISNTEADNYGKMFGNTYPMNNFRGMLFHGVQFESISPTMRGDTYSVDDSRGYPFRSFDSEIPFTQEYSLGKWIPMHRSGANKLLGETFGNGKPMMYRHIFGNTYPMHTSMQPSSNNFEYGTSGNLKAYNYGGHDFGMSYGEHFPASSWK</sequence>
<keyword evidence="3" id="KW-1185">Reference proteome</keyword>
<feature type="compositionally biased region" description="Low complexity" evidence="1">
    <location>
        <begin position="39"/>
        <end position="48"/>
    </location>
</feature>
<name>A0A4Y2L023_ARAVE</name>
<proteinExistence type="predicted"/>
<feature type="compositionally biased region" description="Polar residues" evidence="1">
    <location>
        <begin position="53"/>
        <end position="89"/>
    </location>
</feature>
<comment type="caution">
    <text evidence="2">The sequence shown here is derived from an EMBL/GenBank/DDBJ whole genome shotgun (WGS) entry which is preliminary data.</text>
</comment>
<feature type="region of interest" description="Disordered" evidence="1">
    <location>
        <begin position="1"/>
        <end position="92"/>
    </location>
</feature>
<evidence type="ECO:0000313" key="3">
    <source>
        <dbReference type="Proteomes" id="UP000499080"/>
    </source>
</evidence>
<dbReference type="EMBL" id="BGPR01005176">
    <property type="protein sequence ID" value="GBN07660.1"/>
    <property type="molecule type" value="Genomic_DNA"/>
</dbReference>
<evidence type="ECO:0000313" key="2">
    <source>
        <dbReference type="EMBL" id="GBN07660.1"/>
    </source>
</evidence>
<evidence type="ECO:0000256" key="1">
    <source>
        <dbReference type="SAM" id="MobiDB-lite"/>
    </source>
</evidence>
<dbReference type="Proteomes" id="UP000499080">
    <property type="component" value="Unassembled WGS sequence"/>
</dbReference>
<reference evidence="2 3" key="1">
    <citation type="journal article" date="2019" name="Sci. Rep.">
        <title>Orb-weaving spider Araneus ventricosus genome elucidates the spidroin gene catalogue.</title>
        <authorList>
            <person name="Kono N."/>
            <person name="Nakamura H."/>
            <person name="Ohtoshi R."/>
            <person name="Moran D.A.P."/>
            <person name="Shinohara A."/>
            <person name="Yoshida Y."/>
            <person name="Fujiwara M."/>
            <person name="Mori M."/>
            <person name="Tomita M."/>
            <person name="Arakawa K."/>
        </authorList>
    </citation>
    <scope>NUCLEOTIDE SEQUENCE [LARGE SCALE GENOMIC DNA]</scope>
</reference>